<dbReference type="GO" id="GO:0009941">
    <property type="term" value="C:chloroplast envelope"/>
    <property type="evidence" value="ECO:0007669"/>
    <property type="project" value="TreeGrafter"/>
</dbReference>
<comment type="subcellular location">
    <subcellularLocation>
        <location evidence="1">Membrane</location>
        <topology evidence="1">Multi-pass membrane protein</topology>
    </subcellularLocation>
</comment>
<dbReference type="InterPro" id="IPR038770">
    <property type="entry name" value="Na+/solute_symporter_sf"/>
</dbReference>
<organism evidence="3 4">
    <name type="scientific">Mucuna pruriens</name>
    <name type="common">Velvet bean</name>
    <name type="synonym">Dolichos pruriens</name>
    <dbReference type="NCBI Taxonomy" id="157652"/>
    <lineage>
        <taxon>Eukaryota</taxon>
        <taxon>Viridiplantae</taxon>
        <taxon>Streptophyta</taxon>
        <taxon>Embryophyta</taxon>
        <taxon>Tracheophyta</taxon>
        <taxon>Spermatophyta</taxon>
        <taxon>Magnoliopsida</taxon>
        <taxon>eudicotyledons</taxon>
        <taxon>Gunneridae</taxon>
        <taxon>Pentapetalae</taxon>
        <taxon>rosids</taxon>
        <taxon>fabids</taxon>
        <taxon>Fabales</taxon>
        <taxon>Fabaceae</taxon>
        <taxon>Papilionoideae</taxon>
        <taxon>50 kb inversion clade</taxon>
        <taxon>NPAAA clade</taxon>
        <taxon>indigoferoid/millettioid clade</taxon>
        <taxon>Phaseoleae</taxon>
        <taxon>Mucuna</taxon>
    </lineage>
</organism>
<dbReference type="AlphaFoldDB" id="A0A371HEZ7"/>
<keyword evidence="4" id="KW-1185">Reference proteome</keyword>
<feature type="region of interest" description="Disordered" evidence="2">
    <location>
        <begin position="1"/>
        <end position="31"/>
    </location>
</feature>
<name>A0A371HEZ7_MUCPR</name>
<dbReference type="Proteomes" id="UP000257109">
    <property type="component" value="Unassembled WGS sequence"/>
</dbReference>
<evidence type="ECO:0000313" key="3">
    <source>
        <dbReference type="EMBL" id="RDY01366.1"/>
    </source>
</evidence>
<feature type="non-terminal residue" evidence="3">
    <location>
        <position position="1"/>
    </location>
</feature>
<dbReference type="InterPro" id="IPR016833">
    <property type="entry name" value="Put_Na-Bile_cotransptr"/>
</dbReference>
<comment type="caution">
    <text evidence="3">The sequence shown here is derived from an EMBL/GenBank/DDBJ whole genome shotgun (WGS) entry which is preliminary data.</text>
</comment>
<dbReference type="PANTHER" id="PTHR18640:SF10">
    <property type="entry name" value="SODIUM_METABOLITE COTRANSPORTER BASS4, CHLOROPLASTIC-RELATED"/>
    <property type="match status" value="1"/>
</dbReference>
<dbReference type="EMBL" id="QJKJ01002783">
    <property type="protein sequence ID" value="RDY01366.1"/>
    <property type="molecule type" value="Genomic_DNA"/>
</dbReference>
<dbReference type="Gene3D" id="1.20.1530.20">
    <property type="match status" value="1"/>
</dbReference>
<dbReference type="OrthoDB" id="188035at2759"/>
<gene>
    <name evidence="3" type="primary">BASS4</name>
    <name evidence="3" type="ORF">CR513_15321</name>
</gene>
<dbReference type="GO" id="GO:0016020">
    <property type="term" value="C:membrane"/>
    <property type="evidence" value="ECO:0007669"/>
    <property type="project" value="UniProtKB-SubCell"/>
</dbReference>
<evidence type="ECO:0000256" key="2">
    <source>
        <dbReference type="SAM" id="MobiDB-lite"/>
    </source>
</evidence>
<sequence length="364" mass="40092">MGQPMLESWEGEDGRGSGVGSVEDRGHESSESLHIGTLKVEIVQLENEQKRKVGKCDLKHLNRLSMDLDSPWAGKYMCPFPQCEQISLPRLPLPFRNISLVPRLLLPLPREATIAGFSIAIPSPFVMTLNIISEDISSIRPEGIAVRVPEKEILDPCEKELAMAEMSQRTEPWACSGEWRSDSGRQQWTVATTAADDDSQSLDTETKLFGDKWRQVAEDGSGWRRSMADGGNRRWRPTTDGGGWRRMTADAWDTGTAKLCSDTKLLHLSLLVFNIIAVRSLSVISGGRESLFSREENASALVLVASQKTLPVMVAVIEPLQGAFGESGLLVLPCVAAHLNQIIVDSFIVNFLRPRDNSGNVKVA</sequence>
<feature type="compositionally biased region" description="Basic and acidic residues" evidence="2">
    <location>
        <begin position="22"/>
        <end position="31"/>
    </location>
</feature>
<evidence type="ECO:0000313" key="4">
    <source>
        <dbReference type="Proteomes" id="UP000257109"/>
    </source>
</evidence>
<evidence type="ECO:0000256" key="1">
    <source>
        <dbReference type="ARBA" id="ARBA00004141"/>
    </source>
</evidence>
<dbReference type="Pfam" id="PF13593">
    <property type="entry name" value="SBF_like"/>
    <property type="match status" value="1"/>
</dbReference>
<dbReference type="PANTHER" id="PTHR18640">
    <property type="entry name" value="SOLUTE CARRIER FAMILY 10 MEMBER 7"/>
    <property type="match status" value="1"/>
</dbReference>
<proteinExistence type="predicted"/>
<accession>A0A371HEZ7</accession>
<reference evidence="3" key="1">
    <citation type="submission" date="2018-05" db="EMBL/GenBank/DDBJ databases">
        <title>Draft genome of Mucuna pruriens seed.</title>
        <authorList>
            <person name="Nnadi N.E."/>
            <person name="Vos R."/>
            <person name="Hasami M.H."/>
            <person name="Devisetty U.K."/>
            <person name="Aguiy J.C."/>
        </authorList>
    </citation>
    <scope>NUCLEOTIDE SEQUENCE [LARGE SCALE GENOMIC DNA]</scope>
    <source>
        <strain evidence="3">JCA_2017</strain>
    </source>
</reference>
<protein>
    <submittedName>
        <fullName evidence="3">Sodium/metabolite cotransporter BASS4, chloroplastic</fullName>
    </submittedName>
</protein>